<reference evidence="3 4" key="1">
    <citation type="submission" date="2019-03" db="EMBL/GenBank/DDBJ databases">
        <title>Genomic Encyclopedia of Type Strains, Phase IV (KMG-IV): sequencing the most valuable type-strain genomes for metagenomic binning, comparative biology and taxonomic classification.</title>
        <authorList>
            <person name="Goeker M."/>
        </authorList>
    </citation>
    <scope>NUCLEOTIDE SEQUENCE [LARGE SCALE GENOMIC DNA]</scope>
    <source>
        <strain evidence="3 4">DSM 24179</strain>
    </source>
</reference>
<keyword evidence="1" id="KW-1133">Transmembrane helix</keyword>
<gene>
    <name evidence="3" type="ORF">EV194_10452</name>
</gene>
<dbReference type="PANTHER" id="PTHR14969:SF13">
    <property type="entry name" value="AT30094P"/>
    <property type="match status" value="1"/>
</dbReference>
<evidence type="ECO:0000313" key="3">
    <source>
        <dbReference type="EMBL" id="TCO08741.1"/>
    </source>
</evidence>
<dbReference type="Pfam" id="PF01569">
    <property type="entry name" value="PAP2"/>
    <property type="match status" value="1"/>
</dbReference>
<feature type="transmembrane region" description="Helical" evidence="1">
    <location>
        <begin position="55"/>
        <end position="77"/>
    </location>
</feature>
<dbReference type="PANTHER" id="PTHR14969">
    <property type="entry name" value="SPHINGOSINE-1-PHOSPHATE PHOSPHOHYDROLASE"/>
    <property type="match status" value="1"/>
</dbReference>
<evidence type="ECO:0000313" key="4">
    <source>
        <dbReference type="Proteomes" id="UP000295221"/>
    </source>
</evidence>
<dbReference type="Proteomes" id="UP000295221">
    <property type="component" value="Unassembled WGS sequence"/>
</dbReference>
<accession>A0A4R2GJ49</accession>
<dbReference type="RefSeq" id="WP_132433334.1">
    <property type="nucleotide sequence ID" value="NZ_SLWK01000004.1"/>
</dbReference>
<feature type="domain" description="Phosphatidic acid phosphatase type 2/haloperoxidase" evidence="2">
    <location>
        <begin position="58"/>
        <end position="174"/>
    </location>
</feature>
<organism evidence="3 4">
    <name type="scientific">Natronoflexus pectinivorans</name>
    <dbReference type="NCBI Taxonomy" id="682526"/>
    <lineage>
        <taxon>Bacteria</taxon>
        <taxon>Pseudomonadati</taxon>
        <taxon>Bacteroidota</taxon>
        <taxon>Bacteroidia</taxon>
        <taxon>Marinilabiliales</taxon>
        <taxon>Marinilabiliaceae</taxon>
        <taxon>Natronoflexus</taxon>
    </lineage>
</organism>
<protein>
    <submittedName>
        <fullName evidence="3">Undecaprenyl-diphosphatase</fullName>
    </submittedName>
</protein>
<dbReference type="EMBL" id="SLWK01000004">
    <property type="protein sequence ID" value="TCO08741.1"/>
    <property type="molecule type" value="Genomic_DNA"/>
</dbReference>
<dbReference type="Gene3D" id="1.20.144.10">
    <property type="entry name" value="Phosphatidic acid phosphatase type 2/haloperoxidase"/>
    <property type="match status" value="1"/>
</dbReference>
<dbReference type="InterPro" id="IPR036938">
    <property type="entry name" value="PAP2/HPO_sf"/>
</dbReference>
<keyword evidence="1" id="KW-0812">Transmembrane</keyword>
<dbReference type="OrthoDB" id="9789113at2"/>
<evidence type="ECO:0000256" key="1">
    <source>
        <dbReference type="SAM" id="Phobius"/>
    </source>
</evidence>
<feature type="transmembrane region" description="Helical" evidence="1">
    <location>
        <begin position="107"/>
        <end position="128"/>
    </location>
</feature>
<dbReference type="InterPro" id="IPR000326">
    <property type="entry name" value="PAP2/HPO"/>
</dbReference>
<name>A0A4R2GJ49_9BACT</name>
<sequence length="225" mass="25671">MESILQLDTDILIYLNSIRSLLWDNFFWIYTSTIIWVPLYIAIAYVLFKRMGWQAVWVLLAVGLTITLCDQISSSILKPLFARPRPTREPHLEGILQLINDYRAGRFGFVSGHATNSFGLAIFLSLIFRKNHFTAFIYIWASLNAYSRIYCGVHYPGDILGGIILGTSIGWGVYKLYEYITIRHPKIKSIRETKFGSEVQFAVAVGVLSFVMIFLSSKILLKIMG</sequence>
<keyword evidence="4" id="KW-1185">Reference proteome</keyword>
<feature type="transmembrane region" description="Helical" evidence="1">
    <location>
        <begin position="159"/>
        <end position="180"/>
    </location>
</feature>
<feature type="transmembrane region" description="Helical" evidence="1">
    <location>
        <begin position="201"/>
        <end position="221"/>
    </location>
</feature>
<dbReference type="SUPFAM" id="SSF48317">
    <property type="entry name" value="Acid phosphatase/Vanadium-dependent haloperoxidase"/>
    <property type="match status" value="1"/>
</dbReference>
<evidence type="ECO:0000259" key="2">
    <source>
        <dbReference type="SMART" id="SM00014"/>
    </source>
</evidence>
<feature type="transmembrane region" description="Helical" evidence="1">
    <location>
        <begin position="27"/>
        <end position="48"/>
    </location>
</feature>
<proteinExistence type="predicted"/>
<dbReference type="CDD" id="cd03395">
    <property type="entry name" value="PAP2_like_4"/>
    <property type="match status" value="1"/>
</dbReference>
<dbReference type="SMART" id="SM00014">
    <property type="entry name" value="acidPPc"/>
    <property type="match status" value="1"/>
</dbReference>
<comment type="caution">
    <text evidence="3">The sequence shown here is derived from an EMBL/GenBank/DDBJ whole genome shotgun (WGS) entry which is preliminary data.</text>
</comment>
<dbReference type="AlphaFoldDB" id="A0A4R2GJ49"/>
<keyword evidence="1" id="KW-0472">Membrane</keyword>